<dbReference type="InterPro" id="IPR007634">
    <property type="entry name" value="RNA_pol_sigma_54_DNA-bd"/>
</dbReference>
<dbReference type="Gene3D" id="1.10.10.60">
    <property type="entry name" value="Homeodomain-like"/>
    <property type="match status" value="1"/>
</dbReference>
<feature type="domain" description="RNA polymerase sigma factor 54 core-binding" evidence="12">
    <location>
        <begin position="72"/>
        <end position="256"/>
    </location>
</feature>
<dbReference type="GO" id="GO:0006352">
    <property type="term" value="P:DNA-templated transcription initiation"/>
    <property type="evidence" value="ECO:0007669"/>
    <property type="project" value="InterPro"/>
</dbReference>
<dbReference type="Gene3D" id="1.10.10.1330">
    <property type="entry name" value="RNA polymerase sigma-54 factor, core-binding domain"/>
    <property type="match status" value="1"/>
</dbReference>
<dbReference type="GO" id="GO:0003677">
    <property type="term" value="F:DNA binding"/>
    <property type="evidence" value="ECO:0007669"/>
    <property type="project" value="UniProtKB-KW"/>
</dbReference>
<dbReference type="InterPro" id="IPR007046">
    <property type="entry name" value="RNA_pol_sigma_54_core-bd"/>
</dbReference>
<keyword evidence="6 10" id="KW-0805">Transcription regulation</keyword>
<dbReference type="GO" id="GO:0001216">
    <property type="term" value="F:DNA-binding transcription activator activity"/>
    <property type="evidence" value="ECO:0007669"/>
    <property type="project" value="InterPro"/>
</dbReference>
<evidence type="ECO:0000256" key="3">
    <source>
        <dbReference type="ARBA" id="ARBA00022478"/>
    </source>
</evidence>
<keyword evidence="5 10" id="KW-0548">Nucleotidyltransferase</keyword>
<evidence type="ECO:0000259" key="11">
    <source>
        <dbReference type="Pfam" id="PF04552"/>
    </source>
</evidence>
<name>A0A838YNI0_9GAMM</name>
<dbReference type="Pfam" id="PF04552">
    <property type="entry name" value="Sigma54_DBD"/>
    <property type="match status" value="1"/>
</dbReference>
<dbReference type="Pfam" id="PF04963">
    <property type="entry name" value="Sigma54_CBD"/>
    <property type="match status" value="1"/>
</dbReference>
<evidence type="ECO:0000256" key="7">
    <source>
        <dbReference type="ARBA" id="ARBA00023082"/>
    </source>
</evidence>
<evidence type="ECO:0000313" key="13">
    <source>
        <dbReference type="EMBL" id="MBA4723796.1"/>
    </source>
</evidence>
<dbReference type="PANTHER" id="PTHR32248">
    <property type="entry name" value="RNA POLYMERASE SIGMA-54 FACTOR"/>
    <property type="match status" value="1"/>
</dbReference>
<evidence type="ECO:0000256" key="4">
    <source>
        <dbReference type="ARBA" id="ARBA00022679"/>
    </source>
</evidence>
<evidence type="ECO:0000256" key="6">
    <source>
        <dbReference type="ARBA" id="ARBA00023015"/>
    </source>
</evidence>
<accession>A0A838YNI0</accession>
<keyword evidence="4 10" id="KW-0808">Transferase</keyword>
<keyword evidence="3 10" id="KW-0240">DNA-directed RNA polymerase</keyword>
<dbReference type="GO" id="GO:0016987">
    <property type="term" value="F:sigma factor activity"/>
    <property type="evidence" value="ECO:0007669"/>
    <property type="project" value="UniProtKB-KW"/>
</dbReference>
<dbReference type="GO" id="GO:0000428">
    <property type="term" value="C:DNA-directed RNA polymerase complex"/>
    <property type="evidence" value="ECO:0007669"/>
    <property type="project" value="UniProtKB-KW"/>
</dbReference>
<feature type="domain" description="RNA polymerase sigma factor 54 DNA-binding" evidence="11">
    <location>
        <begin position="274"/>
        <end position="424"/>
    </location>
</feature>
<keyword evidence="8 10" id="KW-0238">DNA-binding</keyword>
<keyword evidence="7 10" id="KW-0731">Sigma factor</keyword>
<dbReference type="NCBIfam" id="TIGR02395">
    <property type="entry name" value="rpoN_sigma"/>
    <property type="match status" value="1"/>
</dbReference>
<reference evidence="13 14" key="1">
    <citation type="submission" date="2020-06" db="EMBL/GenBank/DDBJ databases">
        <title>Dysbiosis in marine aquaculture revealed through microbiome analysis: reverse ecology for environmental sustainability.</title>
        <authorList>
            <person name="Haro-Moreno J.M."/>
            <person name="Coutinho F.H."/>
            <person name="Zaragoza-Solas A."/>
            <person name="Picazo A."/>
            <person name="Almagro-Moreno S."/>
            <person name="Lopez-Perez M."/>
        </authorList>
    </citation>
    <scope>NUCLEOTIDE SEQUENCE [LARGE SCALE GENOMIC DNA]</scope>
    <source>
        <strain evidence="13">MCMED-G42</strain>
    </source>
</reference>
<protein>
    <recommendedName>
        <fullName evidence="2 10">RNA polymerase sigma-54 factor</fullName>
    </recommendedName>
</protein>
<evidence type="ECO:0000256" key="5">
    <source>
        <dbReference type="ARBA" id="ARBA00022695"/>
    </source>
</evidence>
<dbReference type="PIRSF" id="PIRSF000774">
    <property type="entry name" value="RpoN"/>
    <property type="match status" value="1"/>
</dbReference>
<dbReference type="InterPro" id="IPR000394">
    <property type="entry name" value="RNA_pol_sigma_54"/>
</dbReference>
<evidence type="ECO:0000256" key="9">
    <source>
        <dbReference type="ARBA" id="ARBA00023163"/>
    </source>
</evidence>
<dbReference type="PROSITE" id="PS50044">
    <property type="entry name" value="SIGMA54_3"/>
    <property type="match status" value="1"/>
</dbReference>
<evidence type="ECO:0000256" key="1">
    <source>
        <dbReference type="ARBA" id="ARBA00008798"/>
    </source>
</evidence>
<evidence type="ECO:0000256" key="2">
    <source>
        <dbReference type="ARBA" id="ARBA00019942"/>
    </source>
</evidence>
<dbReference type="PROSITE" id="PS00718">
    <property type="entry name" value="SIGMA54_2"/>
    <property type="match status" value="1"/>
</dbReference>
<evidence type="ECO:0000313" key="14">
    <source>
        <dbReference type="Proteomes" id="UP000585327"/>
    </source>
</evidence>
<sequence>MAISLSKEQKQSQKISITPQLRKSIELLHLSRFELVQKIEREIESNPFLEKNDYELDISNQTSIDDFDFDFAASESLKSSLLNQINDLNLSTSDYEISESIVNSIDETGRLADGLSEIEEFLDYKYTYKTIENNLINIIHELSPSGVGFRDFKECIFLQIKKSNISDIELEIANKILYEISSDDLDECFNTLVYSGYDDRDVKKTIQVIRNCDLSPGLNYEETNYIYPDLKITLESNDKISTQFVTDNFPSIVLDENFVKETQKALKKDPNEGLSKNIEEAKWLVSSIRRRNETVLRVGEMICKRQIDFLGNNPLKVSPLTNKDISDELGVHPSTISRIIKSKYIDTPKGIIPLKSFLASSVSKTRMVTPLQLMDQIKKIIDEEKNPLSDQKIVQMLNLRGFGLARRTITKYRKQLNIPSSRNR</sequence>
<dbReference type="EMBL" id="JACETM010000005">
    <property type="protein sequence ID" value="MBA4723796.1"/>
    <property type="molecule type" value="Genomic_DNA"/>
</dbReference>
<comment type="function">
    <text evidence="10">Sigma factors are initiation factors that promote the attachment of RNA polymerase to specific initiation sites and are then released.</text>
</comment>
<comment type="similarity">
    <text evidence="1 10">Belongs to the sigma-54 factor family.</text>
</comment>
<organism evidence="13 14">
    <name type="scientific">SAR86 cluster bacterium</name>
    <dbReference type="NCBI Taxonomy" id="2030880"/>
    <lineage>
        <taxon>Bacteria</taxon>
        <taxon>Pseudomonadati</taxon>
        <taxon>Pseudomonadota</taxon>
        <taxon>Gammaproteobacteria</taxon>
        <taxon>SAR86 cluster</taxon>
    </lineage>
</organism>
<evidence type="ECO:0000259" key="12">
    <source>
        <dbReference type="Pfam" id="PF04963"/>
    </source>
</evidence>
<comment type="caution">
    <text evidence="13">The sequence shown here is derived from an EMBL/GenBank/DDBJ whole genome shotgun (WGS) entry which is preliminary data.</text>
</comment>
<dbReference type="Proteomes" id="UP000585327">
    <property type="component" value="Unassembled WGS sequence"/>
</dbReference>
<proteinExistence type="inferred from homology"/>
<dbReference type="GO" id="GO:0016779">
    <property type="term" value="F:nucleotidyltransferase activity"/>
    <property type="evidence" value="ECO:0007669"/>
    <property type="project" value="UniProtKB-KW"/>
</dbReference>
<dbReference type="PRINTS" id="PR00045">
    <property type="entry name" value="SIGMA54FCT"/>
</dbReference>
<keyword evidence="9 10" id="KW-0804">Transcription</keyword>
<dbReference type="PANTHER" id="PTHR32248:SF4">
    <property type="entry name" value="RNA POLYMERASE SIGMA-54 FACTOR"/>
    <property type="match status" value="1"/>
</dbReference>
<dbReference type="AlphaFoldDB" id="A0A838YNI0"/>
<dbReference type="Pfam" id="PF00309">
    <property type="entry name" value="Sigma54_AID"/>
    <property type="match status" value="1"/>
</dbReference>
<dbReference type="InterPro" id="IPR038709">
    <property type="entry name" value="RpoN_core-bd_sf"/>
</dbReference>
<evidence type="ECO:0000256" key="10">
    <source>
        <dbReference type="PIRNR" id="PIRNR000774"/>
    </source>
</evidence>
<gene>
    <name evidence="13" type="primary">rpoN</name>
    <name evidence="13" type="ORF">H2021_01125</name>
</gene>
<evidence type="ECO:0000256" key="8">
    <source>
        <dbReference type="ARBA" id="ARBA00023125"/>
    </source>
</evidence>